<evidence type="ECO:0000313" key="14">
    <source>
        <dbReference type="Proteomes" id="UP000440004"/>
    </source>
</evidence>
<evidence type="ECO:0000313" key="13">
    <source>
        <dbReference type="EMBL" id="MPW24561.1"/>
    </source>
</evidence>
<dbReference type="RefSeq" id="WP_152801152.1">
    <property type="nucleotide sequence ID" value="NZ_WHNX01000002.1"/>
</dbReference>
<comment type="function">
    <text evidence="9">Part of the Sec protein translocase complex. Interacts with the SecYEG preprotein conducting channel. SecDF uses the proton motive force (PMF) to complete protein translocation after the ATP-dependent function of SecA.</text>
</comment>
<dbReference type="NCBIfam" id="TIGR00916">
    <property type="entry name" value="2A0604s01"/>
    <property type="match status" value="1"/>
</dbReference>
<evidence type="ECO:0000259" key="11">
    <source>
        <dbReference type="Pfam" id="PF21760"/>
    </source>
</evidence>
<feature type="transmembrane region" description="Helical" evidence="9">
    <location>
        <begin position="374"/>
        <end position="393"/>
    </location>
</feature>
<dbReference type="GO" id="GO:0065002">
    <property type="term" value="P:intracellular protein transmembrane transport"/>
    <property type="evidence" value="ECO:0007669"/>
    <property type="project" value="UniProtKB-UniRule"/>
</dbReference>
<dbReference type="Pfam" id="PF07549">
    <property type="entry name" value="Sec_GG"/>
    <property type="match status" value="1"/>
</dbReference>
<feature type="transmembrane region" description="Helical" evidence="9">
    <location>
        <begin position="252"/>
        <end position="270"/>
    </location>
</feature>
<comment type="caution">
    <text evidence="13">The sequence shown here is derived from an EMBL/GenBank/DDBJ whole genome shotgun (WGS) entry which is preliminary data.</text>
</comment>
<evidence type="ECO:0000256" key="1">
    <source>
        <dbReference type="ARBA" id="ARBA00004651"/>
    </source>
</evidence>
<name>A0A6A7K5C5_9FIRM</name>
<evidence type="ECO:0000256" key="4">
    <source>
        <dbReference type="ARBA" id="ARBA00022692"/>
    </source>
</evidence>
<dbReference type="NCBIfam" id="TIGR01129">
    <property type="entry name" value="secD"/>
    <property type="match status" value="1"/>
</dbReference>
<feature type="domain" description="Protein export membrane protein SecD/SecF C-terminal" evidence="10">
    <location>
        <begin position="231"/>
        <end position="401"/>
    </location>
</feature>
<dbReference type="Pfam" id="PF22599">
    <property type="entry name" value="SecDF_P1_head"/>
    <property type="match status" value="1"/>
</dbReference>
<dbReference type="Pfam" id="PF02355">
    <property type="entry name" value="SecD_SecF_C"/>
    <property type="match status" value="1"/>
</dbReference>
<dbReference type="InterPro" id="IPR022813">
    <property type="entry name" value="SecD/SecF_arch_bac"/>
</dbReference>
<keyword evidence="4 9" id="KW-0812">Transmembrane</keyword>
<keyword evidence="3 9" id="KW-1003">Cell membrane</keyword>
<evidence type="ECO:0000256" key="6">
    <source>
        <dbReference type="ARBA" id="ARBA00022989"/>
    </source>
</evidence>
<dbReference type="EMBL" id="WHNX01000002">
    <property type="protein sequence ID" value="MPW24561.1"/>
    <property type="molecule type" value="Genomic_DNA"/>
</dbReference>
<gene>
    <name evidence="9 13" type="primary">secD</name>
    <name evidence="13" type="ORF">GC105_01975</name>
</gene>
<evidence type="ECO:0000259" key="10">
    <source>
        <dbReference type="Pfam" id="PF02355"/>
    </source>
</evidence>
<dbReference type="InterPro" id="IPR005791">
    <property type="entry name" value="SecD"/>
</dbReference>
<proteinExistence type="inferred from homology"/>
<dbReference type="HAMAP" id="MF_01463_B">
    <property type="entry name" value="SecD_B"/>
    <property type="match status" value="1"/>
</dbReference>
<feature type="transmembrane region" description="Helical" evidence="9">
    <location>
        <begin position="346"/>
        <end position="368"/>
    </location>
</feature>
<keyword evidence="5 9" id="KW-0653">Protein transport</keyword>
<evidence type="ECO:0000256" key="9">
    <source>
        <dbReference type="HAMAP-Rule" id="MF_01463"/>
    </source>
</evidence>
<dbReference type="InterPro" id="IPR048634">
    <property type="entry name" value="SecD_SecF_C"/>
</dbReference>
<dbReference type="GO" id="GO:0005886">
    <property type="term" value="C:plasma membrane"/>
    <property type="evidence" value="ECO:0007669"/>
    <property type="project" value="UniProtKB-SubCell"/>
</dbReference>
<dbReference type="GO" id="GO:0006605">
    <property type="term" value="P:protein targeting"/>
    <property type="evidence" value="ECO:0007669"/>
    <property type="project" value="UniProtKB-UniRule"/>
</dbReference>
<feature type="transmembrane region" description="Helical" evidence="9">
    <location>
        <begin position="277"/>
        <end position="297"/>
    </location>
</feature>
<dbReference type="InterPro" id="IPR055344">
    <property type="entry name" value="SecD_SecF_C_bact"/>
</dbReference>
<dbReference type="Proteomes" id="UP000440004">
    <property type="component" value="Unassembled WGS sequence"/>
</dbReference>
<evidence type="ECO:0000256" key="2">
    <source>
        <dbReference type="ARBA" id="ARBA00022448"/>
    </source>
</evidence>
<dbReference type="Pfam" id="PF21760">
    <property type="entry name" value="SecD_1st"/>
    <property type="match status" value="1"/>
</dbReference>
<dbReference type="InterPro" id="IPR001036">
    <property type="entry name" value="Acrflvin-R"/>
</dbReference>
<comment type="caution">
    <text evidence="9">Lacks conserved residue(s) required for the propagation of feature annotation.</text>
</comment>
<sequence length="415" mass="44574">MKLKNALIFCMVLTLIFASGLVMFNGLSIGKYEVVPISEAINYGLDLTGGVYVVLEAQDSPDDPVTDEKIDRAIATIRERIDNLGVSEPIIARQGNDRIRVSIPNIQDQSEALQLIGKTAQLEFVDPNGEIVLTGAHVDQSNAVYQTDDFNRQTAVVTLKLNQEGSDAFAEATKEFINQVIEIRLDNEVISAPNVQTEITDGEAVITGMANLEEAGNLAMLIRAGALPVQLEPIEITTVGPSLGQDSLDKSILGGIIGISLVLAFILLYYRVPGLIACLALIIYILLNFLVFTLIGVTITLPGIAGIILSVGMAVDANVIIFERIKEELKLGKSLMASIDAGFKRAITAIIDGNITTIIAGVVLFALGSGTVRGFAVTLMIGVVISMFTSLTITKRLLKLFASTQFIKNNKFYGA</sequence>
<feature type="domain" description="Protein translocase subunit SecDF P1" evidence="11">
    <location>
        <begin position="70"/>
        <end position="128"/>
    </location>
</feature>
<comment type="subcellular location">
    <subcellularLocation>
        <location evidence="1 9">Cell membrane</location>
        <topology evidence="1 9">Multi-pass membrane protein</topology>
    </subcellularLocation>
</comment>
<comment type="similarity">
    <text evidence="9">Belongs to the SecD/SecF family. SecD subfamily.</text>
</comment>
<organism evidence="13 14">
    <name type="scientific">Alkalibaculum sporogenes</name>
    <dbReference type="NCBI Taxonomy" id="2655001"/>
    <lineage>
        <taxon>Bacteria</taxon>
        <taxon>Bacillati</taxon>
        <taxon>Bacillota</taxon>
        <taxon>Clostridia</taxon>
        <taxon>Eubacteriales</taxon>
        <taxon>Eubacteriaceae</taxon>
        <taxon>Alkalibaculum</taxon>
    </lineage>
</organism>
<dbReference type="FunFam" id="1.20.1640.10:FF:000004">
    <property type="entry name" value="Protein translocase subunit SecD"/>
    <property type="match status" value="1"/>
</dbReference>
<dbReference type="InterPro" id="IPR048631">
    <property type="entry name" value="SecD_1st"/>
</dbReference>
<dbReference type="AlphaFoldDB" id="A0A6A7K5C5"/>
<dbReference type="SUPFAM" id="SSF82866">
    <property type="entry name" value="Multidrug efflux transporter AcrB transmembrane domain"/>
    <property type="match status" value="1"/>
</dbReference>
<evidence type="ECO:0000256" key="3">
    <source>
        <dbReference type="ARBA" id="ARBA00022475"/>
    </source>
</evidence>
<evidence type="ECO:0000259" key="12">
    <source>
        <dbReference type="Pfam" id="PF22599"/>
    </source>
</evidence>
<dbReference type="Gene3D" id="3.30.70.3400">
    <property type="match status" value="1"/>
</dbReference>
<dbReference type="Gene3D" id="3.30.1360.200">
    <property type="match status" value="1"/>
</dbReference>
<dbReference type="InterPro" id="IPR022646">
    <property type="entry name" value="SecD/SecF_CS"/>
</dbReference>
<feature type="transmembrane region" description="Helical" evidence="9">
    <location>
        <begin position="303"/>
        <end position="325"/>
    </location>
</feature>
<evidence type="ECO:0000256" key="8">
    <source>
        <dbReference type="ARBA" id="ARBA00023136"/>
    </source>
</evidence>
<dbReference type="InterPro" id="IPR054384">
    <property type="entry name" value="SecDF_P1_head"/>
</dbReference>
<keyword evidence="14" id="KW-1185">Reference proteome</keyword>
<keyword evidence="7 9" id="KW-0811">Translocation</keyword>
<dbReference type="PANTHER" id="PTHR30081">
    <property type="entry name" value="PROTEIN-EXPORT MEMBRANE PROTEIN SEC"/>
    <property type="match status" value="1"/>
</dbReference>
<evidence type="ECO:0000256" key="5">
    <source>
        <dbReference type="ARBA" id="ARBA00022927"/>
    </source>
</evidence>
<comment type="subunit">
    <text evidence="9">Forms a complex with SecF. Part of the essential Sec protein translocation apparatus which comprises SecA, SecYEG and auxiliary proteins SecDF. Other proteins may also be involved.</text>
</comment>
<keyword evidence="2 9" id="KW-0813">Transport</keyword>
<dbReference type="PRINTS" id="PR00702">
    <property type="entry name" value="ACRIFLAVINRP"/>
</dbReference>
<keyword evidence="6 9" id="KW-1133">Transmembrane helix</keyword>
<protein>
    <recommendedName>
        <fullName evidence="9">Protein translocase subunit SecD</fullName>
    </recommendedName>
</protein>
<accession>A0A6A7K5C5</accession>
<dbReference type="Gene3D" id="1.20.1640.10">
    <property type="entry name" value="Multidrug efflux transporter AcrB transmembrane domain"/>
    <property type="match status" value="1"/>
</dbReference>
<dbReference type="PANTHER" id="PTHR30081:SF1">
    <property type="entry name" value="PROTEIN TRANSLOCASE SUBUNIT SECD"/>
    <property type="match status" value="1"/>
</dbReference>
<keyword evidence="8 9" id="KW-0472">Membrane</keyword>
<dbReference type="GO" id="GO:0043952">
    <property type="term" value="P:protein transport by the Sec complex"/>
    <property type="evidence" value="ECO:0007669"/>
    <property type="project" value="UniProtKB-UniRule"/>
</dbReference>
<dbReference type="GO" id="GO:0015450">
    <property type="term" value="F:protein-transporting ATPase activity"/>
    <property type="evidence" value="ECO:0007669"/>
    <property type="project" value="InterPro"/>
</dbReference>
<reference evidence="13 14" key="1">
    <citation type="submission" date="2019-10" db="EMBL/GenBank/DDBJ databases">
        <title>Alkalibaculum tamaniensis sp.nov., a new alkaliphilic acetogen, isolated on methoxylated aromatics from a mud volcano.</title>
        <authorList>
            <person name="Khomyakova M.A."/>
            <person name="Merkel A.Y."/>
            <person name="Bonch-Osmolovskaya E.A."/>
            <person name="Slobodkin A.I."/>
        </authorList>
    </citation>
    <scope>NUCLEOTIDE SEQUENCE [LARGE SCALE GENOMIC DNA]</scope>
    <source>
        <strain evidence="13 14">M08DMB</strain>
    </source>
</reference>
<feature type="domain" description="SecDF P1 head subdomain" evidence="12">
    <location>
        <begin position="130"/>
        <end position="229"/>
    </location>
</feature>
<evidence type="ECO:0000256" key="7">
    <source>
        <dbReference type="ARBA" id="ARBA00023010"/>
    </source>
</evidence>